<dbReference type="PROSITE" id="PS51257">
    <property type="entry name" value="PROKAR_LIPOPROTEIN"/>
    <property type="match status" value="1"/>
</dbReference>
<accession>A0ABW0KLM8</accession>
<protein>
    <submittedName>
        <fullName evidence="2">Uncharacterized protein</fullName>
    </submittedName>
</protein>
<comment type="caution">
    <text evidence="2">The sequence shown here is derived from an EMBL/GenBank/DDBJ whole genome shotgun (WGS) entry which is preliminary data.</text>
</comment>
<evidence type="ECO:0000313" key="2">
    <source>
        <dbReference type="EMBL" id="MFC5453617.1"/>
    </source>
</evidence>
<dbReference type="RefSeq" id="WP_377162863.1">
    <property type="nucleotide sequence ID" value="NZ_JBHSMQ010000001.1"/>
</dbReference>
<gene>
    <name evidence="2" type="ORF">ACFQDI_02015</name>
</gene>
<keyword evidence="1" id="KW-0732">Signal</keyword>
<feature type="signal peptide" evidence="1">
    <location>
        <begin position="1"/>
        <end position="22"/>
    </location>
</feature>
<evidence type="ECO:0000256" key="1">
    <source>
        <dbReference type="SAM" id="SignalP"/>
    </source>
</evidence>
<feature type="chain" id="PRO_5046557059" evidence="1">
    <location>
        <begin position="23"/>
        <end position="163"/>
    </location>
</feature>
<proteinExistence type="predicted"/>
<name>A0ABW0KLM8_9BACT</name>
<dbReference type="Proteomes" id="UP001596052">
    <property type="component" value="Unassembled WGS sequence"/>
</dbReference>
<organism evidence="2 3">
    <name type="scientific">Prosthecobacter fluviatilis</name>
    <dbReference type="NCBI Taxonomy" id="445931"/>
    <lineage>
        <taxon>Bacteria</taxon>
        <taxon>Pseudomonadati</taxon>
        <taxon>Verrucomicrobiota</taxon>
        <taxon>Verrucomicrobiia</taxon>
        <taxon>Verrucomicrobiales</taxon>
        <taxon>Verrucomicrobiaceae</taxon>
        <taxon>Prosthecobacter</taxon>
    </lineage>
</organism>
<sequence length="163" mass="17777">MSSHPVRHILLSLPLLPLFLGACTQPQPVEARHPTRGIVEFDAQGIKRVILRAGEAAEATATVSEVTTATPVIKISARPAGGAAGYHPADPHWRETPAAAWGMDFAASRFGNTLVISTKNEISYIHHQYRLKDIHIILPSKSLRFIRHSRQLNGDGAPDLSRP</sequence>
<dbReference type="EMBL" id="JBHSMQ010000001">
    <property type="protein sequence ID" value="MFC5453617.1"/>
    <property type="molecule type" value="Genomic_DNA"/>
</dbReference>
<evidence type="ECO:0000313" key="3">
    <source>
        <dbReference type="Proteomes" id="UP001596052"/>
    </source>
</evidence>
<reference evidence="3" key="1">
    <citation type="journal article" date="2019" name="Int. J. Syst. Evol. Microbiol.">
        <title>The Global Catalogue of Microorganisms (GCM) 10K type strain sequencing project: providing services to taxonomists for standard genome sequencing and annotation.</title>
        <authorList>
            <consortium name="The Broad Institute Genomics Platform"/>
            <consortium name="The Broad Institute Genome Sequencing Center for Infectious Disease"/>
            <person name="Wu L."/>
            <person name="Ma J."/>
        </authorList>
    </citation>
    <scope>NUCLEOTIDE SEQUENCE [LARGE SCALE GENOMIC DNA]</scope>
    <source>
        <strain evidence="3">CGMCC 4.1469</strain>
    </source>
</reference>
<keyword evidence="3" id="KW-1185">Reference proteome</keyword>